<reference evidence="1" key="1">
    <citation type="journal article" date="2023" name="Science">
        <title>Genome structures resolve the early diversification of teleost fishes.</title>
        <authorList>
            <person name="Parey E."/>
            <person name="Louis A."/>
            <person name="Montfort J."/>
            <person name="Bouchez O."/>
            <person name="Roques C."/>
            <person name="Iampietro C."/>
            <person name="Lluch J."/>
            <person name="Castinel A."/>
            <person name="Donnadieu C."/>
            <person name="Desvignes T."/>
            <person name="Floi Bucao C."/>
            <person name="Jouanno E."/>
            <person name="Wen M."/>
            <person name="Mejri S."/>
            <person name="Dirks R."/>
            <person name="Jansen H."/>
            <person name="Henkel C."/>
            <person name="Chen W.J."/>
            <person name="Zahm M."/>
            <person name="Cabau C."/>
            <person name="Klopp C."/>
            <person name="Thompson A.W."/>
            <person name="Robinson-Rechavi M."/>
            <person name="Braasch I."/>
            <person name="Lecointre G."/>
            <person name="Bobe J."/>
            <person name="Postlethwait J.H."/>
            <person name="Berthelot C."/>
            <person name="Roest Crollius H."/>
            <person name="Guiguen Y."/>
        </authorList>
    </citation>
    <scope>NUCLEOTIDE SEQUENCE</scope>
    <source>
        <strain evidence="1">NC1722</strain>
    </source>
</reference>
<dbReference type="EMBL" id="JAINUG010000031">
    <property type="protein sequence ID" value="KAJ8409270.1"/>
    <property type="molecule type" value="Genomic_DNA"/>
</dbReference>
<proteinExistence type="predicted"/>
<evidence type="ECO:0000313" key="2">
    <source>
        <dbReference type="Proteomes" id="UP001221898"/>
    </source>
</evidence>
<gene>
    <name evidence="1" type="ORF">AAFF_G00234680</name>
</gene>
<keyword evidence="2" id="KW-1185">Reference proteome</keyword>
<comment type="caution">
    <text evidence="1">The sequence shown here is derived from an EMBL/GenBank/DDBJ whole genome shotgun (WGS) entry which is preliminary data.</text>
</comment>
<sequence>MGLQQTQAIMAWMPYTPATFSSSSKLCMMKGS</sequence>
<dbReference type="Proteomes" id="UP001221898">
    <property type="component" value="Unassembled WGS sequence"/>
</dbReference>
<dbReference type="AlphaFoldDB" id="A0AAD7SV68"/>
<protein>
    <submittedName>
        <fullName evidence="1">Uncharacterized protein</fullName>
    </submittedName>
</protein>
<name>A0AAD7SV68_9TELE</name>
<accession>A0AAD7SV68</accession>
<organism evidence="1 2">
    <name type="scientific">Aldrovandia affinis</name>
    <dbReference type="NCBI Taxonomy" id="143900"/>
    <lineage>
        <taxon>Eukaryota</taxon>
        <taxon>Metazoa</taxon>
        <taxon>Chordata</taxon>
        <taxon>Craniata</taxon>
        <taxon>Vertebrata</taxon>
        <taxon>Euteleostomi</taxon>
        <taxon>Actinopterygii</taxon>
        <taxon>Neopterygii</taxon>
        <taxon>Teleostei</taxon>
        <taxon>Notacanthiformes</taxon>
        <taxon>Halosauridae</taxon>
        <taxon>Aldrovandia</taxon>
    </lineage>
</organism>
<evidence type="ECO:0000313" key="1">
    <source>
        <dbReference type="EMBL" id="KAJ8409270.1"/>
    </source>
</evidence>